<reference evidence="1" key="2">
    <citation type="journal article" date="2015" name="Fish Shellfish Immunol.">
        <title>Early steps in the European eel (Anguilla anguilla)-Vibrio vulnificus interaction in the gills: Role of the RtxA13 toxin.</title>
        <authorList>
            <person name="Callol A."/>
            <person name="Pajuelo D."/>
            <person name="Ebbesson L."/>
            <person name="Teles M."/>
            <person name="MacKenzie S."/>
            <person name="Amaro C."/>
        </authorList>
    </citation>
    <scope>NUCLEOTIDE SEQUENCE</scope>
</reference>
<dbReference type="AlphaFoldDB" id="A0A0E9RTF2"/>
<organism evidence="1">
    <name type="scientific">Anguilla anguilla</name>
    <name type="common">European freshwater eel</name>
    <name type="synonym">Muraena anguilla</name>
    <dbReference type="NCBI Taxonomy" id="7936"/>
    <lineage>
        <taxon>Eukaryota</taxon>
        <taxon>Metazoa</taxon>
        <taxon>Chordata</taxon>
        <taxon>Craniata</taxon>
        <taxon>Vertebrata</taxon>
        <taxon>Euteleostomi</taxon>
        <taxon>Actinopterygii</taxon>
        <taxon>Neopterygii</taxon>
        <taxon>Teleostei</taxon>
        <taxon>Anguilliformes</taxon>
        <taxon>Anguillidae</taxon>
        <taxon>Anguilla</taxon>
    </lineage>
</organism>
<name>A0A0E9RTF2_ANGAN</name>
<reference evidence="1" key="1">
    <citation type="submission" date="2014-11" db="EMBL/GenBank/DDBJ databases">
        <authorList>
            <person name="Amaro Gonzalez C."/>
        </authorList>
    </citation>
    <scope>NUCLEOTIDE SEQUENCE</scope>
</reference>
<sequence>MLEQPAWLPHTCMQCSGLMQISSSANRMREIIPGMTMMNIGRIFRQPAIRVEPLARAMSLAASTRWTMT</sequence>
<proteinExistence type="predicted"/>
<dbReference type="EMBL" id="GBXM01076857">
    <property type="protein sequence ID" value="JAH31720.1"/>
    <property type="molecule type" value="Transcribed_RNA"/>
</dbReference>
<accession>A0A0E9RTF2</accession>
<evidence type="ECO:0000313" key="1">
    <source>
        <dbReference type="EMBL" id="JAH31720.1"/>
    </source>
</evidence>
<protein>
    <submittedName>
        <fullName evidence="1">Uncharacterized protein</fullName>
    </submittedName>
</protein>